<dbReference type="FunFam" id="2.60.40.790:FF:000013">
    <property type="entry name" value="Very-long-chain (3R)-3-hydroxyacyl-CoA dehydratase"/>
    <property type="match status" value="1"/>
</dbReference>
<dbReference type="PANTHER" id="PTHR22932:SF1">
    <property type="entry name" value="CO-CHAPERONE PROTEIN DAF-41"/>
    <property type="match status" value="1"/>
</dbReference>
<evidence type="ECO:0000256" key="1">
    <source>
        <dbReference type="ARBA" id="ARBA00025733"/>
    </source>
</evidence>
<dbReference type="InterPro" id="IPR008978">
    <property type="entry name" value="HSP20-like_chaperone"/>
</dbReference>
<evidence type="ECO:0000259" key="3">
    <source>
        <dbReference type="PROSITE" id="PS51203"/>
    </source>
</evidence>
<dbReference type="GO" id="GO:0005634">
    <property type="term" value="C:nucleus"/>
    <property type="evidence" value="ECO:0007669"/>
    <property type="project" value="TreeGrafter"/>
</dbReference>
<reference evidence="4 5" key="1">
    <citation type="submission" date="2024-01" db="EMBL/GenBank/DDBJ databases">
        <title>The genome of the rayed Mediterranean limpet Patella caerulea (Linnaeus, 1758).</title>
        <authorList>
            <person name="Anh-Thu Weber A."/>
            <person name="Halstead-Nussloch G."/>
        </authorList>
    </citation>
    <scope>NUCLEOTIDE SEQUENCE [LARGE SCALE GENOMIC DNA]</scope>
    <source>
        <strain evidence="4">AATW-2023a</strain>
        <tissue evidence="4">Whole specimen</tissue>
    </source>
</reference>
<dbReference type="GO" id="GO:0051087">
    <property type="term" value="F:protein-folding chaperone binding"/>
    <property type="evidence" value="ECO:0007669"/>
    <property type="project" value="TreeGrafter"/>
</dbReference>
<evidence type="ECO:0000256" key="2">
    <source>
        <dbReference type="SAM" id="MobiDB-lite"/>
    </source>
</evidence>
<dbReference type="GO" id="GO:0006457">
    <property type="term" value="P:protein folding"/>
    <property type="evidence" value="ECO:0007669"/>
    <property type="project" value="TreeGrafter"/>
</dbReference>
<dbReference type="InterPro" id="IPR045250">
    <property type="entry name" value="p23-like"/>
</dbReference>
<feature type="compositionally biased region" description="Acidic residues" evidence="2">
    <location>
        <begin position="140"/>
        <end position="149"/>
    </location>
</feature>
<dbReference type="PROSITE" id="PS51203">
    <property type="entry name" value="CS"/>
    <property type="match status" value="1"/>
</dbReference>
<gene>
    <name evidence="4" type="ORF">SNE40_022289</name>
</gene>
<dbReference type="InterPro" id="IPR007052">
    <property type="entry name" value="CS_dom"/>
</dbReference>
<dbReference type="Gene3D" id="2.60.40.790">
    <property type="match status" value="1"/>
</dbReference>
<comment type="similarity">
    <text evidence="1">Belongs to the p23/wos2 family.</text>
</comment>
<evidence type="ECO:0000313" key="4">
    <source>
        <dbReference type="EMBL" id="KAK6165346.1"/>
    </source>
</evidence>
<feature type="region of interest" description="Disordered" evidence="2">
    <location>
        <begin position="138"/>
        <end position="196"/>
    </location>
</feature>
<dbReference type="Pfam" id="PF04969">
    <property type="entry name" value="CS"/>
    <property type="match status" value="1"/>
</dbReference>
<name>A0AAN8G021_PATCE</name>
<feature type="domain" description="CS" evidence="3">
    <location>
        <begin position="31"/>
        <end position="121"/>
    </location>
</feature>
<dbReference type="GO" id="GO:0051879">
    <property type="term" value="F:Hsp90 protein binding"/>
    <property type="evidence" value="ECO:0007669"/>
    <property type="project" value="InterPro"/>
</dbReference>
<feature type="compositionally biased region" description="Acidic residues" evidence="2">
    <location>
        <begin position="177"/>
        <end position="196"/>
    </location>
</feature>
<keyword evidence="5" id="KW-1185">Reference proteome</keyword>
<accession>A0AAN8G021</accession>
<dbReference type="SUPFAM" id="SSF49764">
    <property type="entry name" value="HSP20-like chaperones"/>
    <property type="match status" value="1"/>
</dbReference>
<dbReference type="CDD" id="cd06465">
    <property type="entry name" value="p23_hB-ind1_like"/>
    <property type="match status" value="1"/>
</dbReference>
<evidence type="ECO:0000313" key="5">
    <source>
        <dbReference type="Proteomes" id="UP001347796"/>
    </source>
</evidence>
<dbReference type="GO" id="GO:0051131">
    <property type="term" value="P:chaperone-mediated protein complex assembly"/>
    <property type="evidence" value="ECO:0007669"/>
    <property type="project" value="TreeGrafter"/>
</dbReference>
<dbReference type="PANTHER" id="PTHR22932">
    <property type="entry name" value="TELOMERASE-BINDING PROTEIN P23 HSP90 CO-CHAPERONE"/>
    <property type="match status" value="1"/>
</dbReference>
<dbReference type="EMBL" id="JAZGQO010000021">
    <property type="protein sequence ID" value="KAK6165346.1"/>
    <property type="molecule type" value="Genomic_DNA"/>
</dbReference>
<sequence length="196" mass="22695">MVFLRFCVDSIVQYLPRDSRHGRFTMADKSIRVPPMLWAQRKDKVWLTIQLENVKDSQIDLTDKKLHFKANGGHDNLPHEVDLEFYSDVIPEDSKNHNSGRDIIFLIKKKDQEAGYWPRLLKDTKKPHFLKTDFDKWKDEDDSDAEDNENYGLDDMMGSMGGLPPGMMNQMGGFSPGDEDKENEEDSDDDDLPDLQ</sequence>
<proteinExistence type="inferred from homology"/>
<dbReference type="Proteomes" id="UP001347796">
    <property type="component" value="Unassembled WGS sequence"/>
</dbReference>
<protein>
    <recommendedName>
        <fullName evidence="3">CS domain-containing protein</fullName>
    </recommendedName>
</protein>
<comment type="caution">
    <text evidence="4">The sequence shown here is derived from an EMBL/GenBank/DDBJ whole genome shotgun (WGS) entry which is preliminary data.</text>
</comment>
<dbReference type="GO" id="GO:0005829">
    <property type="term" value="C:cytosol"/>
    <property type="evidence" value="ECO:0007669"/>
    <property type="project" value="TreeGrafter"/>
</dbReference>
<organism evidence="4 5">
    <name type="scientific">Patella caerulea</name>
    <name type="common">Rayed Mediterranean limpet</name>
    <dbReference type="NCBI Taxonomy" id="87958"/>
    <lineage>
        <taxon>Eukaryota</taxon>
        <taxon>Metazoa</taxon>
        <taxon>Spiralia</taxon>
        <taxon>Lophotrochozoa</taxon>
        <taxon>Mollusca</taxon>
        <taxon>Gastropoda</taxon>
        <taxon>Patellogastropoda</taxon>
        <taxon>Patelloidea</taxon>
        <taxon>Patellidae</taxon>
        <taxon>Patella</taxon>
    </lineage>
</organism>
<dbReference type="AlphaFoldDB" id="A0AAN8G021"/>